<protein>
    <submittedName>
        <fullName evidence="4">Photosystem I assembly protein Ycf3</fullName>
    </submittedName>
</protein>
<feature type="repeat" description="TPR" evidence="3">
    <location>
        <begin position="35"/>
        <end position="68"/>
    </location>
</feature>
<dbReference type="InterPro" id="IPR050498">
    <property type="entry name" value="Ycf3"/>
</dbReference>
<dbReference type="InterPro" id="IPR011990">
    <property type="entry name" value="TPR-like_helical_dom_sf"/>
</dbReference>
<keyword evidence="1" id="KW-0677">Repeat</keyword>
<evidence type="ECO:0000313" key="5">
    <source>
        <dbReference type="Proteomes" id="UP000289660"/>
    </source>
</evidence>
<comment type="caution">
    <text evidence="4">The sequence shown here is derived from an EMBL/GenBank/DDBJ whole genome shotgun (WGS) entry which is preliminary data.</text>
</comment>
<dbReference type="Pfam" id="PF13414">
    <property type="entry name" value="TPR_11"/>
    <property type="match status" value="1"/>
</dbReference>
<dbReference type="PANTHER" id="PTHR44858">
    <property type="entry name" value="TETRATRICOPEPTIDE REPEAT PROTEIN 6"/>
    <property type="match status" value="1"/>
</dbReference>
<evidence type="ECO:0000256" key="1">
    <source>
        <dbReference type="ARBA" id="ARBA00022737"/>
    </source>
</evidence>
<dbReference type="PROSITE" id="PS50005">
    <property type="entry name" value="TPR"/>
    <property type="match status" value="1"/>
</dbReference>
<accession>A0A402DCC1</accession>
<evidence type="ECO:0000256" key="2">
    <source>
        <dbReference type="ARBA" id="ARBA00022803"/>
    </source>
</evidence>
<reference evidence="5" key="1">
    <citation type="submission" date="2018-12" db="EMBL/GenBank/DDBJ databases">
        <title>Genome sequence of Microcystis aeruginosa NIES-4285.</title>
        <authorList>
            <person name="Tanabe Y."/>
        </authorList>
    </citation>
    <scope>NUCLEOTIDE SEQUENCE [LARGE SCALE GENOMIC DNA]</scope>
    <source>
        <strain evidence="5">NIES-4285</strain>
    </source>
</reference>
<name>A0A402DCC1_MICAE</name>
<dbReference type="GO" id="GO:0009279">
    <property type="term" value="C:cell outer membrane"/>
    <property type="evidence" value="ECO:0007669"/>
    <property type="project" value="TreeGrafter"/>
</dbReference>
<keyword evidence="2 3" id="KW-0802">TPR repeat</keyword>
<sequence length="86" mass="10218">MAYLNRGVLYYHQQQEPDLALSDYNQAININPREAQAYANRGVLYYYRQEREKAIRDLRQAAELFRQQGDAFYEEIMKVLRELGAV</sequence>
<dbReference type="SUPFAM" id="SSF48452">
    <property type="entry name" value="TPR-like"/>
    <property type="match status" value="1"/>
</dbReference>
<dbReference type="Proteomes" id="UP000289660">
    <property type="component" value="Unassembled WGS sequence"/>
</dbReference>
<dbReference type="GO" id="GO:0046813">
    <property type="term" value="P:receptor-mediated virion attachment to host cell"/>
    <property type="evidence" value="ECO:0007669"/>
    <property type="project" value="TreeGrafter"/>
</dbReference>
<gene>
    <name evidence="4" type="primary">ycf3_2</name>
    <name evidence="4" type="ORF">MiAbB_01841</name>
</gene>
<dbReference type="InterPro" id="IPR019734">
    <property type="entry name" value="TPR_rpt"/>
</dbReference>
<evidence type="ECO:0000313" key="4">
    <source>
        <dbReference type="EMBL" id="GCE59922.1"/>
    </source>
</evidence>
<dbReference type="Gene3D" id="1.25.40.10">
    <property type="entry name" value="Tetratricopeptide repeat domain"/>
    <property type="match status" value="1"/>
</dbReference>
<dbReference type="RefSeq" id="WP_253845191.1">
    <property type="nucleotide sequence ID" value="NZ_BIFY01000024.1"/>
</dbReference>
<dbReference type="AlphaFoldDB" id="A0A402DCC1"/>
<organism evidence="4 5">
    <name type="scientific">Microcystis aeruginosa NIES-4285</name>
    <dbReference type="NCBI Taxonomy" id="2497681"/>
    <lineage>
        <taxon>Bacteria</taxon>
        <taxon>Bacillati</taxon>
        <taxon>Cyanobacteriota</taxon>
        <taxon>Cyanophyceae</taxon>
        <taxon>Oscillatoriophycideae</taxon>
        <taxon>Chroococcales</taxon>
        <taxon>Microcystaceae</taxon>
        <taxon>Microcystis</taxon>
    </lineage>
</organism>
<evidence type="ECO:0000256" key="3">
    <source>
        <dbReference type="PROSITE-ProRule" id="PRU00339"/>
    </source>
</evidence>
<dbReference type="PANTHER" id="PTHR44858:SF1">
    <property type="entry name" value="UDP-N-ACETYLGLUCOSAMINE--PEPTIDE N-ACETYLGLUCOSAMINYLTRANSFERASE SPINDLY-RELATED"/>
    <property type="match status" value="1"/>
</dbReference>
<dbReference type="SMART" id="SM00028">
    <property type="entry name" value="TPR"/>
    <property type="match status" value="2"/>
</dbReference>
<dbReference type="EMBL" id="BIFY01000024">
    <property type="protein sequence ID" value="GCE59922.1"/>
    <property type="molecule type" value="Genomic_DNA"/>
</dbReference>
<proteinExistence type="predicted"/>